<protein>
    <submittedName>
        <fullName evidence="1">Uncharacterized protein</fullName>
    </submittedName>
</protein>
<organism evidence="1 2">
    <name type="scientific">Patella caerulea</name>
    <name type="common">Rayed Mediterranean limpet</name>
    <dbReference type="NCBI Taxonomy" id="87958"/>
    <lineage>
        <taxon>Eukaryota</taxon>
        <taxon>Metazoa</taxon>
        <taxon>Spiralia</taxon>
        <taxon>Lophotrochozoa</taxon>
        <taxon>Mollusca</taxon>
        <taxon>Gastropoda</taxon>
        <taxon>Patellogastropoda</taxon>
        <taxon>Patelloidea</taxon>
        <taxon>Patellidae</taxon>
        <taxon>Patella</taxon>
    </lineage>
</organism>
<evidence type="ECO:0000313" key="2">
    <source>
        <dbReference type="Proteomes" id="UP001347796"/>
    </source>
</evidence>
<dbReference type="Gene3D" id="2.60.120.620">
    <property type="entry name" value="q2cbj1_9rhob like domain"/>
    <property type="match status" value="1"/>
</dbReference>
<dbReference type="AlphaFoldDB" id="A0AAN8PZ99"/>
<reference evidence="1 2" key="1">
    <citation type="submission" date="2024-01" db="EMBL/GenBank/DDBJ databases">
        <title>The genome of the rayed Mediterranean limpet Patella caerulea (Linnaeus, 1758).</title>
        <authorList>
            <person name="Anh-Thu Weber A."/>
            <person name="Halstead-Nussloch G."/>
        </authorList>
    </citation>
    <scope>NUCLEOTIDE SEQUENCE [LARGE SCALE GENOMIC DNA]</scope>
    <source>
        <strain evidence="1">AATW-2023a</strain>
        <tissue evidence="1">Whole specimen</tissue>
    </source>
</reference>
<evidence type="ECO:0000313" key="1">
    <source>
        <dbReference type="EMBL" id="KAK6190713.1"/>
    </source>
</evidence>
<dbReference type="EMBL" id="JAZGQO010000002">
    <property type="protein sequence ID" value="KAK6190713.1"/>
    <property type="molecule type" value="Genomic_DNA"/>
</dbReference>
<comment type="caution">
    <text evidence="1">The sequence shown here is derived from an EMBL/GenBank/DDBJ whole genome shotgun (WGS) entry which is preliminary data.</text>
</comment>
<dbReference type="Proteomes" id="UP001347796">
    <property type="component" value="Unassembled WGS sequence"/>
</dbReference>
<name>A0AAN8PZ99_PATCE</name>
<keyword evidence="2" id="KW-1185">Reference proteome</keyword>
<sequence>MTPQKKSAIFWYSYPPNDDEILELSEHAGCPVVLGEKWVSNKWIWAYGNSFTRPCGLTPDHTQLRLECEHGNSPFKENCTKLESEYINIMSKLILNERLNATDYVPF</sequence>
<gene>
    <name evidence="1" type="ORF">SNE40_002516</name>
</gene>
<accession>A0AAN8PZ99</accession>
<proteinExistence type="predicted"/>